<evidence type="ECO:0000256" key="3">
    <source>
        <dbReference type="ARBA" id="ARBA00022771"/>
    </source>
</evidence>
<dbReference type="OMA" id="RRIPFIC"/>
<dbReference type="Gene3D" id="3.30.60.20">
    <property type="match status" value="1"/>
</dbReference>
<evidence type="ECO:0000256" key="2">
    <source>
        <dbReference type="ARBA" id="ARBA00022737"/>
    </source>
</evidence>
<evidence type="ECO:0000259" key="6">
    <source>
        <dbReference type="PROSITE" id="PS50081"/>
    </source>
</evidence>
<dbReference type="EMBL" id="KI517809">
    <property type="protein sequence ID" value="ESQ30460.1"/>
    <property type="molecule type" value="Genomic_DNA"/>
</dbReference>
<keyword evidence="8" id="KW-1185">Reference proteome</keyword>
<feature type="region of interest" description="Disordered" evidence="5">
    <location>
        <begin position="115"/>
        <end position="136"/>
    </location>
</feature>
<organism evidence="7 8">
    <name type="scientific">Eutrema salsugineum</name>
    <name type="common">Saltwater cress</name>
    <name type="synonym">Sisymbrium salsugineum</name>
    <dbReference type="NCBI Taxonomy" id="72664"/>
    <lineage>
        <taxon>Eukaryota</taxon>
        <taxon>Viridiplantae</taxon>
        <taxon>Streptophyta</taxon>
        <taxon>Embryophyta</taxon>
        <taxon>Tracheophyta</taxon>
        <taxon>Spermatophyta</taxon>
        <taxon>Magnoliopsida</taxon>
        <taxon>eudicotyledons</taxon>
        <taxon>Gunneridae</taxon>
        <taxon>Pentapetalae</taxon>
        <taxon>rosids</taxon>
        <taxon>malvids</taxon>
        <taxon>Brassicales</taxon>
        <taxon>Brassicaceae</taxon>
        <taxon>Eutremeae</taxon>
        <taxon>Eutrema</taxon>
    </lineage>
</organism>
<feature type="domain" description="Phorbol-ester/DAG-type" evidence="6">
    <location>
        <begin position="184"/>
        <end position="226"/>
    </location>
</feature>
<dbReference type="eggNOG" id="ENOG502R7R8">
    <property type="taxonomic scope" value="Eukaryota"/>
</dbReference>
<dbReference type="AlphaFoldDB" id="V4JY68"/>
<sequence length="602" mass="69549">MEPRSRYSHIYKNSIERSRYFPRFKPVCRLSDPANPHKLCRRSNPPLSVCFACKGQHLNRLKYYYYCAICDLEFHRGCHLSPPEIKHPFHLLHPLNIKIPDPDYDVSSIPNDWNSDSSDSDYFEVGGSEDDEDPVSDGNHVKCNSCRKNLYGEYYHCSVCNFSLHFICALNPPPLTIENLKTHDHTLTLFPRRVPLPCDACGFSLEASFDPVYSCLLCNYMVHKKCTNLPRVIKITRHPHRLSHTSSLVPSSSGELFTCGVCRKPVDINYGQFSCNKGCHYAVHSKCATKFQVWDGIDLEGVPEEEEEVLEPFLRIDEETIQHFTHDHHHLKIQGNDNPSNHENKFCQACILPMTVSDRFYSCIDCDYVLHETCASLPRKQCHPLHRHSLNLFHLDNPRQELDEAEEEYSYSGFFKCNGCSRLCCGFMYKCTEKDCKFQLDARCASLPDPVIHDCHPHDHPFFFTLNRGECIGCKSNRGHSSKYLECIECNSFLCLYCATLPTVAHYKHDKHPLTLCCGEEKTKDLPYWCEFCESKLDATKWFYTCNSCSVTLHVTCLLGKKALYMKPNHLIRYHRDAFIKRNSGNSRPVCDRCKRRCIDTV</sequence>
<feature type="non-terminal residue" evidence="7">
    <location>
        <position position="602"/>
    </location>
</feature>
<dbReference type="PROSITE" id="PS50081">
    <property type="entry name" value="ZF_DAG_PE_2"/>
    <property type="match status" value="2"/>
</dbReference>
<dbReference type="PANTHER" id="PTHR32410">
    <property type="entry name" value="CYSTEINE/HISTIDINE-RICH C1 DOMAIN FAMILY PROTEIN"/>
    <property type="match status" value="1"/>
</dbReference>
<name>V4JY68_EUTSA</name>
<dbReference type="GO" id="GO:0008270">
    <property type="term" value="F:zinc ion binding"/>
    <property type="evidence" value="ECO:0007669"/>
    <property type="project" value="UniProtKB-KW"/>
</dbReference>
<accession>V4JY68</accession>
<dbReference type="InterPro" id="IPR053192">
    <property type="entry name" value="Vacuole_Formation_Reg"/>
</dbReference>
<keyword evidence="2" id="KW-0677">Repeat</keyword>
<dbReference type="Proteomes" id="UP000030689">
    <property type="component" value="Unassembled WGS sequence"/>
</dbReference>
<reference evidence="7 8" key="1">
    <citation type="journal article" date="2013" name="Front. Plant Sci.">
        <title>The Reference Genome of the Halophytic Plant Eutrema salsugineum.</title>
        <authorList>
            <person name="Yang R."/>
            <person name="Jarvis D.E."/>
            <person name="Chen H."/>
            <person name="Beilstein M.A."/>
            <person name="Grimwood J."/>
            <person name="Jenkins J."/>
            <person name="Shu S."/>
            <person name="Prochnik S."/>
            <person name="Xin M."/>
            <person name="Ma C."/>
            <person name="Schmutz J."/>
            <person name="Wing R.A."/>
            <person name="Mitchell-Olds T."/>
            <person name="Schumaker K.S."/>
            <person name="Wang X."/>
        </authorList>
    </citation>
    <scope>NUCLEOTIDE SEQUENCE [LARGE SCALE GENOMIC DNA]</scope>
</reference>
<proteinExistence type="predicted"/>
<dbReference type="Pfam" id="PF03107">
    <property type="entry name" value="C1_2"/>
    <property type="match status" value="5"/>
</dbReference>
<dbReference type="CDD" id="cd00029">
    <property type="entry name" value="C1"/>
    <property type="match status" value="1"/>
</dbReference>
<feature type="compositionally biased region" description="Acidic residues" evidence="5">
    <location>
        <begin position="118"/>
        <end position="135"/>
    </location>
</feature>
<dbReference type="SMART" id="SM00109">
    <property type="entry name" value="C1"/>
    <property type="match status" value="3"/>
</dbReference>
<dbReference type="KEGG" id="eus:EUTSA_v10012084mg"/>
<feature type="domain" description="Phorbol-ester/DAG-type" evidence="6">
    <location>
        <begin position="328"/>
        <end position="382"/>
    </location>
</feature>
<evidence type="ECO:0000256" key="5">
    <source>
        <dbReference type="SAM" id="MobiDB-lite"/>
    </source>
</evidence>
<protein>
    <recommendedName>
        <fullName evidence="6">Phorbol-ester/DAG-type domain-containing protein</fullName>
    </recommendedName>
</protein>
<dbReference type="PANTHER" id="PTHR32410:SF210">
    <property type="entry name" value="CYSTEINE_HISTIDINE-RICH C1 DOMAIN FAMILY PROTEIN"/>
    <property type="match status" value="1"/>
</dbReference>
<evidence type="ECO:0000256" key="1">
    <source>
        <dbReference type="ARBA" id="ARBA00022723"/>
    </source>
</evidence>
<dbReference type="InterPro" id="IPR046349">
    <property type="entry name" value="C1-like_sf"/>
</dbReference>
<keyword evidence="1" id="KW-0479">Metal-binding</keyword>
<dbReference type="Gramene" id="ESQ30460">
    <property type="protein sequence ID" value="ESQ30460"/>
    <property type="gene ID" value="EUTSA_v10012084mg"/>
</dbReference>
<evidence type="ECO:0000313" key="8">
    <source>
        <dbReference type="Proteomes" id="UP000030689"/>
    </source>
</evidence>
<dbReference type="InterPro" id="IPR001965">
    <property type="entry name" value="Znf_PHD"/>
</dbReference>
<evidence type="ECO:0000256" key="4">
    <source>
        <dbReference type="ARBA" id="ARBA00022833"/>
    </source>
</evidence>
<dbReference type="InterPro" id="IPR004146">
    <property type="entry name" value="DC1"/>
</dbReference>
<gene>
    <name evidence="7" type="ORF">EUTSA_v10012084mg</name>
</gene>
<dbReference type="OrthoDB" id="1052749at2759"/>
<dbReference type="InterPro" id="IPR002219">
    <property type="entry name" value="PKC_DAG/PE"/>
</dbReference>
<evidence type="ECO:0000313" key="7">
    <source>
        <dbReference type="EMBL" id="ESQ30460.1"/>
    </source>
</evidence>
<keyword evidence="4" id="KW-0862">Zinc</keyword>
<keyword evidence="3" id="KW-0863">Zinc-finger</keyword>
<dbReference type="SMART" id="SM00249">
    <property type="entry name" value="PHD"/>
    <property type="match status" value="4"/>
</dbReference>
<dbReference type="SUPFAM" id="SSF57889">
    <property type="entry name" value="Cysteine-rich domain"/>
    <property type="match status" value="5"/>
</dbReference>